<keyword evidence="1" id="KW-0238">DNA-binding</keyword>
<feature type="transmembrane region" description="Helical" evidence="2">
    <location>
        <begin position="102"/>
        <end position="123"/>
    </location>
</feature>
<dbReference type="PANTHER" id="PTHR46558:SF4">
    <property type="entry name" value="DNA-BIDING PHAGE PROTEIN"/>
    <property type="match status" value="1"/>
</dbReference>
<reference evidence="4 5" key="1">
    <citation type="submission" date="2024-03" db="EMBL/GenBank/DDBJ databases">
        <title>Human intestinal bacterial collection.</title>
        <authorList>
            <person name="Pauvert C."/>
            <person name="Hitch T.C.A."/>
            <person name="Clavel T."/>
        </authorList>
    </citation>
    <scope>NUCLEOTIDE SEQUENCE [LARGE SCALE GENOMIC DNA]</scope>
    <source>
        <strain evidence="4 5">CLA-AP-H29</strain>
    </source>
</reference>
<evidence type="ECO:0000313" key="5">
    <source>
        <dbReference type="Proteomes" id="UP001464378"/>
    </source>
</evidence>
<keyword evidence="5" id="KW-1185">Reference proteome</keyword>
<evidence type="ECO:0000256" key="2">
    <source>
        <dbReference type="SAM" id="Phobius"/>
    </source>
</evidence>
<protein>
    <submittedName>
        <fullName evidence="4">Helix-turn-helix domain-containing protein</fullName>
    </submittedName>
</protein>
<dbReference type="InterPro" id="IPR001387">
    <property type="entry name" value="Cro/C1-type_HTH"/>
</dbReference>
<gene>
    <name evidence="4" type="ORF">WMO64_04505</name>
</gene>
<dbReference type="Proteomes" id="UP001464378">
    <property type="component" value="Unassembled WGS sequence"/>
</dbReference>
<feature type="transmembrane region" description="Helical" evidence="2">
    <location>
        <begin position="183"/>
        <end position="204"/>
    </location>
</feature>
<dbReference type="RefSeq" id="WP_349231154.1">
    <property type="nucleotide sequence ID" value="NZ_JBBMFK010000005.1"/>
</dbReference>
<keyword evidence="2" id="KW-0472">Membrane</keyword>
<dbReference type="SMART" id="SM00530">
    <property type="entry name" value="HTH_XRE"/>
    <property type="match status" value="1"/>
</dbReference>
<comment type="caution">
    <text evidence="4">The sequence shown here is derived from an EMBL/GenBank/DDBJ whole genome shotgun (WGS) entry which is preliminary data.</text>
</comment>
<accession>A0ABV1E9N7</accession>
<proteinExistence type="predicted"/>
<dbReference type="SUPFAM" id="SSF47413">
    <property type="entry name" value="lambda repressor-like DNA-binding domains"/>
    <property type="match status" value="1"/>
</dbReference>
<dbReference type="PANTHER" id="PTHR46558">
    <property type="entry name" value="TRACRIPTIONAL REGULATORY PROTEIN-RELATED-RELATED"/>
    <property type="match status" value="1"/>
</dbReference>
<feature type="transmembrane region" description="Helical" evidence="2">
    <location>
        <begin position="210"/>
        <end position="232"/>
    </location>
</feature>
<evidence type="ECO:0000256" key="1">
    <source>
        <dbReference type="ARBA" id="ARBA00023125"/>
    </source>
</evidence>
<keyword evidence="2" id="KW-0812">Transmembrane</keyword>
<evidence type="ECO:0000313" key="4">
    <source>
        <dbReference type="EMBL" id="MEQ2442723.1"/>
    </source>
</evidence>
<evidence type="ECO:0000259" key="3">
    <source>
        <dbReference type="PROSITE" id="PS50943"/>
    </source>
</evidence>
<feature type="transmembrane region" description="Helical" evidence="2">
    <location>
        <begin position="263"/>
        <end position="281"/>
    </location>
</feature>
<feature type="transmembrane region" description="Helical" evidence="2">
    <location>
        <begin position="129"/>
        <end position="151"/>
    </location>
</feature>
<dbReference type="Pfam" id="PF01381">
    <property type="entry name" value="HTH_3"/>
    <property type="match status" value="1"/>
</dbReference>
<dbReference type="CDD" id="cd00093">
    <property type="entry name" value="HTH_XRE"/>
    <property type="match status" value="1"/>
</dbReference>
<dbReference type="PROSITE" id="PS50943">
    <property type="entry name" value="HTH_CROC1"/>
    <property type="match status" value="1"/>
</dbReference>
<keyword evidence="2" id="KW-1133">Transmembrane helix</keyword>
<feature type="transmembrane region" description="Helical" evidence="2">
    <location>
        <begin position="287"/>
        <end position="305"/>
    </location>
</feature>
<name>A0ABV1E9N7_9FIRM</name>
<dbReference type="Gene3D" id="1.10.260.40">
    <property type="entry name" value="lambda repressor-like DNA-binding domains"/>
    <property type="match status" value="1"/>
</dbReference>
<feature type="domain" description="HTH cro/C1-type" evidence="3">
    <location>
        <begin position="11"/>
        <end position="62"/>
    </location>
</feature>
<dbReference type="InterPro" id="IPR010982">
    <property type="entry name" value="Lambda_DNA-bd_dom_sf"/>
</dbReference>
<sequence>MTHFEHNLPILRRRAGYTQEGLAEALGVSRQAVSKWESGQSLPEAATLLTLADLLSCTLDQLMREELSEADFPPPPAPDTEAEEARFALFVAYDQHMDRFSALMAAGVFLSVASVAALLAGYLKWGDTGLMVLPFFLCVAAAVFLFVWGGIAHSDFRKAHPDIPPFYNADAIAAFRKVFRAGIAAAVAAILVAVALLIGLSVLWQSQPSGGAAACTVFFLVVAAAVAVLVYLGIEHSKYHGSVAAAETGSYEYKPNEAADRRCGFIMSAATIIFLVAGFVFNAWHPAWVVFPVGGLLCGMVSGTAKK</sequence>
<organism evidence="4 5">
    <name type="scientific">Pseudoflavonifractor intestinihominis</name>
    <dbReference type="NCBI Taxonomy" id="3133171"/>
    <lineage>
        <taxon>Bacteria</taxon>
        <taxon>Bacillati</taxon>
        <taxon>Bacillota</taxon>
        <taxon>Clostridia</taxon>
        <taxon>Eubacteriales</taxon>
        <taxon>Oscillospiraceae</taxon>
        <taxon>Pseudoflavonifractor</taxon>
    </lineage>
</organism>
<dbReference type="EMBL" id="JBBMFK010000005">
    <property type="protein sequence ID" value="MEQ2442723.1"/>
    <property type="molecule type" value="Genomic_DNA"/>
</dbReference>